<name>A0A3B0CC55_9FLAO</name>
<dbReference type="Proteomes" id="UP000276603">
    <property type="component" value="Unassembled WGS sequence"/>
</dbReference>
<gene>
    <name evidence="1" type="ORF">D7Z94_09710</name>
</gene>
<dbReference type="OrthoDB" id="9797162at2"/>
<evidence type="ECO:0000313" key="1">
    <source>
        <dbReference type="EMBL" id="RKN81207.1"/>
    </source>
</evidence>
<sequence length="135" mass="15226">MIPEHIANRKGARSIKDLDSKVIEYLNAGIIETKNLMEWLAIDQLVLLKTVLRLTNKVDWYESFEEAVNNQKKLTSNSTTKIIGQTFAQLSDSTFVKTHLSNSQSDMVSCWGCWAESLFHDSLNGLLEAMKPHAA</sequence>
<accession>A0A3B0CC55</accession>
<organism evidence="1 2">
    <name type="scientific">Ulvibacterium marinum</name>
    <dbReference type="NCBI Taxonomy" id="2419782"/>
    <lineage>
        <taxon>Bacteria</taxon>
        <taxon>Pseudomonadati</taxon>
        <taxon>Bacteroidota</taxon>
        <taxon>Flavobacteriia</taxon>
        <taxon>Flavobacteriales</taxon>
        <taxon>Flavobacteriaceae</taxon>
        <taxon>Ulvibacterium</taxon>
    </lineage>
</organism>
<comment type="caution">
    <text evidence="1">The sequence shown here is derived from an EMBL/GenBank/DDBJ whole genome shotgun (WGS) entry which is preliminary data.</text>
</comment>
<reference evidence="1 2" key="1">
    <citation type="submission" date="2018-10" db="EMBL/GenBank/DDBJ databases">
        <title>Ulvibacterium marinum gen. nov., sp. nov., a novel marine bacterium of the family Flavobacteriaceae, isolated from a culture of the green alga Ulva prolifera.</title>
        <authorList>
            <person name="Zhang Z."/>
        </authorList>
    </citation>
    <scope>NUCLEOTIDE SEQUENCE [LARGE SCALE GENOMIC DNA]</scope>
    <source>
        <strain evidence="1 2">CCMM003</strain>
    </source>
</reference>
<proteinExistence type="predicted"/>
<keyword evidence="2" id="KW-1185">Reference proteome</keyword>
<dbReference type="EMBL" id="RBCJ01000002">
    <property type="protein sequence ID" value="RKN81207.1"/>
    <property type="molecule type" value="Genomic_DNA"/>
</dbReference>
<dbReference type="AlphaFoldDB" id="A0A3B0CC55"/>
<dbReference type="RefSeq" id="WP_120711364.1">
    <property type="nucleotide sequence ID" value="NZ_RBCJ01000002.1"/>
</dbReference>
<evidence type="ECO:0000313" key="2">
    <source>
        <dbReference type="Proteomes" id="UP000276603"/>
    </source>
</evidence>
<protein>
    <submittedName>
        <fullName evidence="1">Uncharacterized protein</fullName>
    </submittedName>
</protein>